<keyword evidence="7 18" id="KW-0732">Signal</keyword>
<feature type="chain" id="PRO_5017629102" description="SoxAX cytochrome complex subunit A" evidence="18">
    <location>
        <begin position="25"/>
        <end position="290"/>
    </location>
</feature>
<evidence type="ECO:0000256" key="9">
    <source>
        <dbReference type="ARBA" id="ARBA00022982"/>
    </source>
</evidence>
<evidence type="ECO:0000256" key="18">
    <source>
        <dbReference type="SAM" id="SignalP"/>
    </source>
</evidence>
<comment type="caution">
    <text evidence="20">The sequence shown here is derived from an EMBL/GenBank/DDBJ whole genome shotgun (WGS) entry which is preliminary data.</text>
</comment>
<evidence type="ECO:0000313" key="21">
    <source>
        <dbReference type="Proteomes" id="UP000256679"/>
    </source>
</evidence>
<keyword evidence="3 14" id="KW-0813">Transport</keyword>
<dbReference type="PIRSF" id="PIRSF038455">
    <property type="entry name" value="SoxA"/>
    <property type="match status" value="1"/>
</dbReference>
<keyword evidence="5 14" id="KW-0808">Transferase</keyword>
<gene>
    <name evidence="20" type="primary">soxA</name>
    <name evidence="20" type="ORF">DIE28_02050</name>
</gene>
<keyword evidence="9 14" id="KW-0249">Electron transport</keyword>
<feature type="binding site" description="axial binding residue" evidence="17">
    <location>
        <position position="251"/>
    </location>
    <ligand>
        <name>heme c</name>
        <dbReference type="ChEBI" id="CHEBI:61717"/>
        <label>2</label>
    </ligand>
    <ligandPart>
        <name>Fe</name>
        <dbReference type="ChEBI" id="CHEBI:18248"/>
    </ligandPart>
</feature>
<comment type="catalytic activity">
    <reaction evidence="13 14">
        <text>S-sulfanyl-L-cysteinyl-[SoxY protein] + thiosulfate + 2 Fe(III)-[cytochrome c] = S-(2-sulfodisulfanyl)-L-cysteinyl-[SoxY protein] + 2 Fe(II)-[cytochrome c] + 2 H(+)</text>
        <dbReference type="Rhea" id="RHEA:51224"/>
        <dbReference type="Rhea" id="RHEA-COMP:10350"/>
        <dbReference type="Rhea" id="RHEA-COMP:14399"/>
        <dbReference type="Rhea" id="RHEA-COMP:14689"/>
        <dbReference type="Rhea" id="RHEA-COMP:14690"/>
        <dbReference type="ChEBI" id="CHEBI:15378"/>
        <dbReference type="ChEBI" id="CHEBI:29033"/>
        <dbReference type="ChEBI" id="CHEBI:29034"/>
        <dbReference type="ChEBI" id="CHEBI:33542"/>
        <dbReference type="ChEBI" id="CHEBI:61963"/>
        <dbReference type="ChEBI" id="CHEBI:140664"/>
        <dbReference type="EC" id="2.8.5.2"/>
    </reaction>
</comment>
<feature type="binding site" description="axial binding residue" evidence="17">
    <location>
        <position position="210"/>
    </location>
    <ligand>
        <name>heme c</name>
        <dbReference type="ChEBI" id="CHEBI:61717"/>
        <label>2</label>
    </ligand>
    <ligandPart>
        <name>Fe</name>
        <dbReference type="ChEBI" id="CHEBI:18248"/>
    </ligandPart>
</feature>
<evidence type="ECO:0000313" key="20">
    <source>
        <dbReference type="EMBL" id="RDW14543.1"/>
    </source>
</evidence>
<comment type="function">
    <text evidence="14">C-type diheme cytochrome, which is part of the SoxAX cytochrome complex involved in sulfur oxidation. The SoxAX complex catalyzes the formation of a heterodisulfide bond between the conserved cysteine residue on a sulfur carrier SoxYZ complex subunit SoxY and thiosulfate or other inorganic sulfur substrates. This leads to the liberation of two electrons, which may be transferred from the SoxAX complex to another cytochrome c that then channels them into the respiratory electron transport chain. Some electrons may be used for reductive CO(2) fixation.</text>
</comment>
<evidence type="ECO:0000256" key="5">
    <source>
        <dbReference type="ARBA" id="ARBA00022679"/>
    </source>
</evidence>
<dbReference type="GO" id="GO:0020037">
    <property type="term" value="F:heme binding"/>
    <property type="evidence" value="ECO:0007669"/>
    <property type="project" value="InterPro"/>
</dbReference>
<keyword evidence="8 14" id="KW-0574">Periplasm</keyword>
<dbReference type="GO" id="GO:0016669">
    <property type="term" value="F:oxidoreductase activity, acting on a sulfur group of donors, cytochrome as acceptor"/>
    <property type="evidence" value="ECO:0007669"/>
    <property type="project" value="InterPro"/>
</dbReference>
<comment type="similarity">
    <text evidence="11 14">Belongs to the SoxA family.</text>
</comment>
<dbReference type="GO" id="GO:0046982">
    <property type="term" value="F:protein heterodimerization activity"/>
    <property type="evidence" value="ECO:0007669"/>
    <property type="project" value="UniProtKB-ARBA"/>
</dbReference>
<name>A0A3D8PER5_9RHOB</name>
<dbReference type="GO" id="GO:0070069">
    <property type="term" value="C:cytochrome complex"/>
    <property type="evidence" value="ECO:0007669"/>
    <property type="project" value="InterPro"/>
</dbReference>
<keyword evidence="10 14" id="KW-0408">Iron</keyword>
<feature type="binding site" description="axial binding residue" evidence="17">
    <location>
        <position position="109"/>
    </location>
    <ligand>
        <name>heme c</name>
        <dbReference type="ChEBI" id="CHEBI:61717"/>
        <label>1</label>
    </ligand>
    <ligandPart>
        <name>Fe</name>
        <dbReference type="ChEBI" id="CHEBI:18248"/>
    </ligandPart>
</feature>
<dbReference type="InterPro" id="IPR009056">
    <property type="entry name" value="Cyt_c-like_dom"/>
</dbReference>
<dbReference type="Pfam" id="PF21342">
    <property type="entry name" value="SoxA-TsdA_cyt-c"/>
    <property type="match status" value="1"/>
</dbReference>
<dbReference type="GO" id="GO:0046872">
    <property type="term" value="F:metal ion binding"/>
    <property type="evidence" value="ECO:0007669"/>
    <property type="project" value="UniProtKB-KW"/>
</dbReference>
<comment type="catalytic activity">
    <reaction evidence="12 14">
        <text>L-cysteinyl-[SoxY protein] + thiosulfate + 2 Fe(III)-[cytochrome c] = S-sulfosulfanyl-L-cysteinyl-[SoxY protein] + 2 Fe(II)-[cytochrome c] + 2 H(+)</text>
        <dbReference type="Rhea" id="RHEA:56720"/>
        <dbReference type="Rhea" id="RHEA-COMP:10350"/>
        <dbReference type="Rhea" id="RHEA-COMP:14328"/>
        <dbReference type="Rhea" id="RHEA-COMP:14399"/>
        <dbReference type="Rhea" id="RHEA-COMP:14691"/>
        <dbReference type="ChEBI" id="CHEBI:15378"/>
        <dbReference type="ChEBI" id="CHEBI:29033"/>
        <dbReference type="ChEBI" id="CHEBI:29034"/>
        <dbReference type="ChEBI" id="CHEBI:29950"/>
        <dbReference type="ChEBI" id="CHEBI:33542"/>
        <dbReference type="ChEBI" id="CHEBI:139321"/>
        <dbReference type="EC" id="2.8.5.2"/>
    </reaction>
</comment>
<feature type="binding site" evidence="16">
    <location>
        <position position="247"/>
    </location>
    <ligand>
        <name>substrate</name>
    </ligand>
</feature>
<feature type="active site" description="Cysteine persulfide intermediate" evidence="15">
    <location>
        <position position="251"/>
    </location>
</feature>
<dbReference type="Gene3D" id="1.10.760.10">
    <property type="entry name" value="Cytochrome c-like domain"/>
    <property type="match status" value="2"/>
</dbReference>
<dbReference type="FunFam" id="1.10.760.10:FF:000030">
    <property type="entry name" value="L-cysteine S-thiosulfotransferase subunit SoxA"/>
    <property type="match status" value="1"/>
</dbReference>
<comment type="cofactor">
    <cofactor evidence="16">
        <name>heme</name>
        <dbReference type="ChEBI" id="CHEBI:30413"/>
    </cofactor>
    <text evidence="16">Binds 2 heme groups per subunit.</text>
</comment>
<evidence type="ECO:0000256" key="1">
    <source>
        <dbReference type="ARBA" id="ARBA00004418"/>
    </source>
</evidence>
<evidence type="ECO:0000256" key="11">
    <source>
        <dbReference type="ARBA" id="ARBA00025746"/>
    </source>
</evidence>
<proteinExistence type="inferred from homology"/>
<evidence type="ECO:0000256" key="8">
    <source>
        <dbReference type="ARBA" id="ARBA00022764"/>
    </source>
</evidence>
<sequence>MMNYAMGLAAVLSAAFGLAAPLYAASQPETVAPISINDAEIELATEAEAPAHLDGALPKIWSGWLFRDATTQSMQMDDFENPAMVFVDQGLDLWDQPDGAEGKSCADCHGSIDDSMKGVRAAMPKMSEDGTDLWSLENFVNNCRTTRMGAEAWGWSSAPMESMTLAISMASRGMPVDVAIDGPAQSWWDKGKEIYYSRYGQLQLSCANCHEDHYGDWIRADHLSQGQISGFPVYRLNGAGVVSIHERFFGCVRDTRAEPFAQGSPEFRALELYVSSRGMGLPVEGASVRH</sequence>
<dbReference type="EMBL" id="QFCQ01000006">
    <property type="protein sequence ID" value="RDW14543.1"/>
    <property type="molecule type" value="Genomic_DNA"/>
</dbReference>
<evidence type="ECO:0000259" key="19">
    <source>
        <dbReference type="Pfam" id="PF21342"/>
    </source>
</evidence>
<keyword evidence="4 14" id="KW-0349">Heme</keyword>
<evidence type="ECO:0000256" key="16">
    <source>
        <dbReference type="PIRSR" id="PIRSR038455-2"/>
    </source>
</evidence>
<evidence type="ECO:0000256" key="2">
    <source>
        <dbReference type="ARBA" id="ARBA00011530"/>
    </source>
</evidence>
<evidence type="ECO:0000256" key="4">
    <source>
        <dbReference type="ARBA" id="ARBA00022617"/>
    </source>
</evidence>
<evidence type="ECO:0000256" key="3">
    <source>
        <dbReference type="ARBA" id="ARBA00022448"/>
    </source>
</evidence>
<keyword evidence="21" id="KW-1185">Reference proteome</keyword>
<accession>A0A3D8PER5</accession>
<evidence type="ECO:0000256" key="14">
    <source>
        <dbReference type="PIRNR" id="PIRNR038455"/>
    </source>
</evidence>
<dbReference type="NCBIfam" id="TIGR04484">
    <property type="entry name" value="thiosulf_SoxA"/>
    <property type="match status" value="1"/>
</dbReference>
<comment type="cofactor">
    <cofactor evidence="14">
        <name>heme c</name>
        <dbReference type="ChEBI" id="CHEBI:61717"/>
    </cofactor>
    <text evidence="14">Binds 2 heme groups per subunit.</text>
</comment>
<evidence type="ECO:0000256" key="13">
    <source>
        <dbReference type="ARBA" id="ARBA00048423"/>
    </source>
</evidence>
<keyword evidence="6 14" id="KW-0479">Metal-binding</keyword>
<dbReference type="InterPro" id="IPR025710">
    <property type="entry name" value="SoxA"/>
</dbReference>
<dbReference type="AlphaFoldDB" id="A0A3D8PER5"/>
<dbReference type="GO" id="GO:0004792">
    <property type="term" value="F:thiosulfate-cyanide sulfurtransferase activity"/>
    <property type="evidence" value="ECO:0007669"/>
    <property type="project" value="UniProtKB-ARBA"/>
</dbReference>
<comment type="subcellular location">
    <subcellularLocation>
        <location evidence="1 14">Periplasm</location>
    </subcellularLocation>
</comment>
<organism evidence="20 21">
    <name type="scientific">Paracoccus thiocyanatus</name>
    <dbReference type="NCBI Taxonomy" id="34006"/>
    <lineage>
        <taxon>Bacteria</taxon>
        <taxon>Pseudomonadati</taxon>
        <taxon>Pseudomonadota</taxon>
        <taxon>Alphaproteobacteria</taxon>
        <taxon>Rhodobacterales</taxon>
        <taxon>Paracoccaceae</taxon>
        <taxon>Paracoccus</taxon>
    </lineage>
</organism>
<dbReference type="GO" id="GO:0009055">
    <property type="term" value="F:electron transfer activity"/>
    <property type="evidence" value="ECO:0007669"/>
    <property type="project" value="InterPro"/>
</dbReference>
<dbReference type="InterPro" id="IPR036909">
    <property type="entry name" value="Cyt_c-like_dom_sf"/>
</dbReference>
<feature type="binding site" description="axial binding residue" evidence="17">
    <location>
        <position position="143"/>
    </location>
    <ligand>
        <name>heme c</name>
        <dbReference type="ChEBI" id="CHEBI:61717"/>
        <label>1</label>
    </ligand>
    <ligandPart>
        <name>Fe</name>
        <dbReference type="ChEBI" id="CHEBI:18248"/>
    </ligandPart>
</feature>
<evidence type="ECO:0000256" key="17">
    <source>
        <dbReference type="PIRSR" id="PIRSR038455-3"/>
    </source>
</evidence>
<evidence type="ECO:0000256" key="12">
    <source>
        <dbReference type="ARBA" id="ARBA00048077"/>
    </source>
</evidence>
<feature type="binding site" description="covalent" evidence="16">
    <location>
        <position position="108"/>
    </location>
    <ligand>
        <name>heme c</name>
        <dbReference type="ChEBI" id="CHEBI:61717"/>
        <label>1</label>
    </ligand>
</feature>
<feature type="signal peptide" evidence="18">
    <location>
        <begin position="1"/>
        <end position="24"/>
    </location>
</feature>
<dbReference type="SUPFAM" id="SSF46626">
    <property type="entry name" value="Cytochrome c"/>
    <property type="match status" value="2"/>
</dbReference>
<dbReference type="GO" id="GO:0042597">
    <property type="term" value="C:periplasmic space"/>
    <property type="evidence" value="ECO:0007669"/>
    <property type="project" value="UniProtKB-SubCell"/>
</dbReference>
<evidence type="ECO:0000256" key="6">
    <source>
        <dbReference type="ARBA" id="ARBA00022723"/>
    </source>
</evidence>
<evidence type="ECO:0000256" key="7">
    <source>
        <dbReference type="ARBA" id="ARBA00022729"/>
    </source>
</evidence>
<protein>
    <recommendedName>
        <fullName evidence="14">SoxAX cytochrome complex subunit A</fullName>
        <ecNumber evidence="14">2.8.5.2</ecNumber>
    </recommendedName>
    <alternativeName>
        <fullName evidence="14">Protein SoxA</fullName>
    </alternativeName>
    <alternativeName>
        <fullName evidence="14">Sulfur oxidizing protein A</fullName>
    </alternativeName>
    <alternativeName>
        <fullName evidence="14">Thiosulfate-oxidizing multienzyme system protein SoxA</fullName>
    </alternativeName>
</protein>
<evidence type="ECO:0000256" key="10">
    <source>
        <dbReference type="ARBA" id="ARBA00023004"/>
    </source>
</evidence>
<feature type="binding site" description="covalent" evidence="16">
    <location>
        <position position="105"/>
    </location>
    <ligand>
        <name>heme c</name>
        <dbReference type="ChEBI" id="CHEBI:61717"/>
        <label>1</label>
    </ligand>
</feature>
<feature type="binding site" description="covalent" evidence="16">
    <location>
        <position position="209"/>
    </location>
    <ligand>
        <name>heme c</name>
        <dbReference type="ChEBI" id="CHEBI:61717"/>
        <label>2</label>
    </ligand>
</feature>
<feature type="domain" description="Cytochrome c" evidence="19">
    <location>
        <begin position="89"/>
        <end position="176"/>
    </location>
</feature>
<comment type="subunit">
    <text evidence="2 14">Heterodimer of SoxA and SoxX.</text>
</comment>
<evidence type="ECO:0000256" key="15">
    <source>
        <dbReference type="PIRSR" id="PIRSR038455-1"/>
    </source>
</evidence>
<reference evidence="20 21" key="1">
    <citation type="submission" date="2018-05" db="EMBL/GenBank/DDBJ databases">
        <title>Whole genome sequencing of Paracoccus thiocyanatus SST.</title>
        <authorList>
            <person name="Ghosh W."/>
            <person name="Rameez M.J."/>
            <person name="Roy C."/>
        </authorList>
    </citation>
    <scope>NUCLEOTIDE SEQUENCE [LARGE SCALE GENOMIC DNA]</scope>
    <source>
        <strain evidence="20 21">SST</strain>
    </source>
</reference>
<dbReference type="EC" id="2.8.5.2" evidence="14"/>
<dbReference type="Proteomes" id="UP000256679">
    <property type="component" value="Unassembled WGS sequence"/>
</dbReference>
<feature type="binding site" description="covalent" evidence="16">
    <location>
        <position position="206"/>
    </location>
    <ligand>
        <name>heme c</name>
        <dbReference type="ChEBI" id="CHEBI:61717"/>
        <label>2</label>
    </ligand>
</feature>
<dbReference type="GO" id="GO:0019417">
    <property type="term" value="P:sulfur oxidation"/>
    <property type="evidence" value="ECO:0007669"/>
    <property type="project" value="InterPro"/>
</dbReference>